<dbReference type="OrthoDB" id="2644149at2759"/>
<sequence>MAKILVWHLPKLLSASQVDQMNMTILPLRPILDKSLPHPSPGNNIPWQAQGFLDPSEAPILGAGKVTISPGYFMQSHEVRGYVTLGLTKIDSKNSQATCRPLGDLGHK</sequence>
<dbReference type="AlphaFoldDB" id="A0A0D0CDT0"/>
<dbReference type="EMBL" id="KN829478">
    <property type="protein sequence ID" value="KIK73723.1"/>
    <property type="molecule type" value="Genomic_DNA"/>
</dbReference>
<evidence type="ECO:0000313" key="1">
    <source>
        <dbReference type="EMBL" id="KIK73723.1"/>
    </source>
</evidence>
<dbReference type="InParanoid" id="A0A0D0CDT0"/>
<proteinExistence type="predicted"/>
<accession>A0A0D0CDT0</accession>
<reference evidence="2" key="2">
    <citation type="submission" date="2015-01" db="EMBL/GenBank/DDBJ databases">
        <title>Evolutionary Origins and Diversification of the Mycorrhizal Mutualists.</title>
        <authorList>
            <consortium name="DOE Joint Genome Institute"/>
            <consortium name="Mycorrhizal Genomics Consortium"/>
            <person name="Kohler A."/>
            <person name="Kuo A."/>
            <person name="Nagy L.G."/>
            <person name="Floudas D."/>
            <person name="Copeland A."/>
            <person name="Barry K.W."/>
            <person name="Cichocki N."/>
            <person name="Veneault-Fourrey C."/>
            <person name="LaButti K."/>
            <person name="Lindquist E.A."/>
            <person name="Lipzen A."/>
            <person name="Lundell T."/>
            <person name="Morin E."/>
            <person name="Murat C."/>
            <person name="Riley R."/>
            <person name="Ohm R."/>
            <person name="Sun H."/>
            <person name="Tunlid A."/>
            <person name="Henrissat B."/>
            <person name="Grigoriev I.V."/>
            <person name="Hibbett D.S."/>
            <person name="Martin F."/>
        </authorList>
    </citation>
    <scope>NUCLEOTIDE SEQUENCE [LARGE SCALE GENOMIC DNA]</scope>
    <source>
        <strain evidence="2">Ve08.2h10</strain>
    </source>
</reference>
<dbReference type="Proteomes" id="UP000054538">
    <property type="component" value="Unassembled WGS sequence"/>
</dbReference>
<gene>
    <name evidence="1" type="ORF">PAXRUDRAFT_20556</name>
</gene>
<dbReference type="HOGENOM" id="CLU_2197777_0_0_1"/>
<keyword evidence="2" id="KW-1185">Reference proteome</keyword>
<protein>
    <submittedName>
        <fullName evidence="1">Uncharacterized protein</fullName>
    </submittedName>
</protein>
<organism evidence="1 2">
    <name type="scientific">Paxillus rubicundulus Ve08.2h10</name>
    <dbReference type="NCBI Taxonomy" id="930991"/>
    <lineage>
        <taxon>Eukaryota</taxon>
        <taxon>Fungi</taxon>
        <taxon>Dikarya</taxon>
        <taxon>Basidiomycota</taxon>
        <taxon>Agaricomycotina</taxon>
        <taxon>Agaricomycetes</taxon>
        <taxon>Agaricomycetidae</taxon>
        <taxon>Boletales</taxon>
        <taxon>Paxilineae</taxon>
        <taxon>Paxillaceae</taxon>
        <taxon>Paxillus</taxon>
    </lineage>
</organism>
<reference evidence="1 2" key="1">
    <citation type="submission" date="2014-04" db="EMBL/GenBank/DDBJ databases">
        <authorList>
            <consortium name="DOE Joint Genome Institute"/>
            <person name="Kuo A."/>
            <person name="Kohler A."/>
            <person name="Jargeat P."/>
            <person name="Nagy L.G."/>
            <person name="Floudas D."/>
            <person name="Copeland A."/>
            <person name="Barry K.W."/>
            <person name="Cichocki N."/>
            <person name="Veneault-Fourrey C."/>
            <person name="LaButti K."/>
            <person name="Lindquist E.A."/>
            <person name="Lipzen A."/>
            <person name="Lundell T."/>
            <person name="Morin E."/>
            <person name="Murat C."/>
            <person name="Sun H."/>
            <person name="Tunlid A."/>
            <person name="Henrissat B."/>
            <person name="Grigoriev I.V."/>
            <person name="Hibbett D.S."/>
            <person name="Martin F."/>
            <person name="Nordberg H.P."/>
            <person name="Cantor M.N."/>
            <person name="Hua S.X."/>
        </authorList>
    </citation>
    <scope>NUCLEOTIDE SEQUENCE [LARGE SCALE GENOMIC DNA]</scope>
    <source>
        <strain evidence="1 2">Ve08.2h10</strain>
    </source>
</reference>
<name>A0A0D0CDT0_9AGAM</name>
<evidence type="ECO:0000313" key="2">
    <source>
        <dbReference type="Proteomes" id="UP000054538"/>
    </source>
</evidence>